<name>A0A7W4J6Y6_9PROT</name>
<protein>
    <submittedName>
        <fullName evidence="3">NTP transferase domain-containing protein</fullName>
    </submittedName>
</protein>
<proteinExistence type="predicted"/>
<evidence type="ECO:0000313" key="4">
    <source>
        <dbReference type="Proteomes" id="UP000561066"/>
    </source>
</evidence>
<evidence type="ECO:0000259" key="2">
    <source>
        <dbReference type="Pfam" id="PF12804"/>
    </source>
</evidence>
<keyword evidence="3" id="KW-0808">Transferase</keyword>
<reference evidence="3 4" key="1">
    <citation type="submission" date="2020-04" db="EMBL/GenBank/DDBJ databases">
        <title>Description of novel Gluconacetobacter.</title>
        <authorList>
            <person name="Sombolestani A."/>
        </authorList>
    </citation>
    <scope>NUCLEOTIDE SEQUENCE [LARGE SCALE GENOMIC DNA]</scope>
    <source>
        <strain evidence="3 4">LMG 21312</strain>
    </source>
</reference>
<keyword evidence="4" id="KW-1185">Reference proteome</keyword>
<feature type="domain" description="MobA-like NTP transferase" evidence="2">
    <location>
        <begin position="28"/>
        <end position="131"/>
    </location>
</feature>
<dbReference type="EMBL" id="JABEQH010000009">
    <property type="protein sequence ID" value="MBB2175840.1"/>
    <property type="molecule type" value="Genomic_DNA"/>
</dbReference>
<dbReference type="RefSeq" id="WP_182943028.1">
    <property type="nucleotide sequence ID" value="NZ_JABEQH010000009.1"/>
</dbReference>
<keyword evidence="1" id="KW-0460">Magnesium</keyword>
<dbReference type="InterPro" id="IPR029044">
    <property type="entry name" value="Nucleotide-diphossugar_trans"/>
</dbReference>
<evidence type="ECO:0000313" key="3">
    <source>
        <dbReference type="EMBL" id="MBB2175840.1"/>
    </source>
</evidence>
<comment type="caution">
    <text evidence="3">The sequence shown here is derived from an EMBL/GenBank/DDBJ whole genome shotgun (WGS) entry which is preliminary data.</text>
</comment>
<sequence length="262" mass="27543">MTPDGTLNVLILAGTRAGAHDPMALAAGVSHKAILPVAGRPMIARVVDALSAVPRIGRIAVSIEAPDILTGLLDHPVTILPPASGPSGSVLKAIETLGTPLLVTTADHALLRPEWIEAFLSAAGDTCDVAAGIAMEQDIRRDVPGTKRTMIRLADGAFSGCNLFLFRTPAAIGVVRLWQRLEQERKRPVRMARLLGPGILLRYLMGRLTRQALCARIGRLAGASARLVPLPDGRAAVDVDKPADLALVQSLLAAAPACRPIT</sequence>
<organism evidence="3 4">
    <name type="scientific">Gluconacetobacter johannae</name>
    <dbReference type="NCBI Taxonomy" id="112140"/>
    <lineage>
        <taxon>Bacteria</taxon>
        <taxon>Pseudomonadati</taxon>
        <taxon>Pseudomonadota</taxon>
        <taxon>Alphaproteobacteria</taxon>
        <taxon>Acetobacterales</taxon>
        <taxon>Acetobacteraceae</taxon>
        <taxon>Gluconacetobacter</taxon>
    </lineage>
</organism>
<dbReference type="InterPro" id="IPR025877">
    <property type="entry name" value="MobA-like_NTP_Trfase"/>
</dbReference>
<dbReference type="AlphaFoldDB" id="A0A7W4J6Y6"/>
<dbReference type="Pfam" id="PF12804">
    <property type="entry name" value="NTP_transf_3"/>
    <property type="match status" value="1"/>
</dbReference>
<dbReference type="Gene3D" id="3.90.550.10">
    <property type="entry name" value="Spore Coat Polysaccharide Biosynthesis Protein SpsA, Chain A"/>
    <property type="match status" value="1"/>
</dbReference>
<dbReference type="SUPFAM" id="SSF53448">
    <property type="entry name" value="Nucleotide-diphospho-sugar transferases"/>
    <property type="match status" value="1"/>
</dbReference>
<evidence type="ECO:0000256" key="1">
    <source>
        <dbReference type="ARBA" id="ARBA00022842"/>
    </source>
</evidence>
<dbReference type="Proteomes" id="UP000561066">
    <property type="component" value="Unassembled WGS sequence"/>
</dbReference>
<accession>A0A7W4J6Y6</accession>
<dbReference type="GO" id="GO:0016779">
    <property type="term" value="F:nucleotidyltransferase activity"/>
    <property type="evidence" value="ECO:0007669"/>
    <property type="project" value="UniProtKB-ARBA"/>
</dbReference>
<gene>
    <name evidence="3" type="ORF">HLH21_07815</name>
</gene>